<dbReference type="AlphaFoldDB" id="A0A2M7QEB7"/>
<sequence length="87" mass="10432">MNKTYSNRCTRCGKERIVARTWKEKFDNSVIINTEMVCPDKECQKKVESENKKQRDKNTAMRLDREERSLSRKIARDAERIHKKKKS</sequence>
<protein>
    <submittedName>
        <fullName evidence="2">Uncharacterized protein</fullName>
    </submittedName>
</protein>
<evidence type="ECO:0000313" key="3">
    <source>
        <dbReference type="Proteomes" id="UP000230108"/>
    </source>
</evidence>
<evidence type="ECO:0000256" key="1">
    <source>
        <dbReference type="SAM" id="MobiDB-lite"/>
    </source>
</evidence>
<name>A0A2M7QEB7_9BACT</name>
<feature type="region of interest" description="Disordered" evidence="1">
    <location>
        <begin position="43"/>
        <end position="87"/>
    </location>
</feature>
<accession>A0A2M7QEB7</accession>
<organism evidence="2 3">
    <name type="scientific">Candidatus Roizmanbacteria bacterium CG_4_10_14_0_8_um_filter_39_9</name>
    <dbReference type="NCBI Taxonomy" id="1974829"/>
    <lineage>
        <taxon>Bacteria</taxon>
        <taxon>Candidatus Roizmaniibacteriota</taxon>
    </lineage>
</organism>
<gene>
    <name evidence="2" type="ORF">COY90_01565</name>
</gene>
<evidence type="ECO:0000313" key="2">
    <source>
        <dbReference type="EMBL" id="PIY69257.1"/>
    </source>
</evidence>
<feature type="compositionally biased region" description="Basic and acidic residues" evidence="1">
    <location>
        <begin position="43"/>
        <end position="80"/>
    </location>
</feature>
<dbReference type="Proteomes" id="UP000230108">
    <property type="component" value="Unassembled WGS sequence"/>
</dbReference>
<proteinExistence type="predicted"/>
<dbReference type="EMBL" id="PFLF01000039">
    <property type="protein sequence ID" value="PIY69257.1"/>
    <property type="molecule type" value="Genomic_DNA"/>
</dbReference>
<reference evidence="3" key="1">
    <citation type="submission" date="2017-09" db="EMBL/GenBank/DDBJ databases">
        <title>Depth-based differentiation of microbial function through sediment-hosted aquifers and enrichment of novel symbionts in the deep terrestrial subsurface.</title>
        <authorList>
            <person name="Probst A.J."/>
            <person name="Ladd B."/>
            <person name="Jarett J.K."/>
            <person name="Geller-Mcgrath D.E."/>
            <person name="Sieber C.M.K."/>
            <person name="Emerson J.B."/>
            <person name="Anantharaman K."/>
            <person name="Thomas B.C."/>
            <person name="Malmstrom R."/>
            <person name="Stieglmeier M."/>
            <person name="Klingl A."/>
            <person name="Woyke T."/>
            <person name="Ryan C.M."/>
            <person name="Banfield J.F."/>
        </authorList>
    </citation>
    <scope>NUCLEOTIDE SEQUENCE [LARGE SCALE GENOMIC DNA]</scope>
</reference>
<comment type="caution">
    <text evidence="2">The sequence shown here is derived from an EMBL/GenBank/DDBJ whole genome shotgun (WGS) entry which is preliminary data.</text>
</comment>